<feature type="transmembrane region" description="Helical" evidence="8">
    <location>
        <begin position="258"/>
        <end position="280"/>
    </location>
</feature>
<keyword evidence="3 8" id="KW-0813">Transport</keyword>
<dbReference type="NCBIfam" id="TIGR00710">
    <property type="entry name" value="efflux_Bcr_CflA"/>
    <property type="match status" value="1"/>
</dbReference>
<evidence type="ECO:0000313" key="10">
    <source>
        <dbReference type="EMBL" id="GLQ07491.1"/>
    </source>
</evidence>
<accession>A0ABQ5U7V0</accession>
<feature type="transmembrane region" description="Helical" evidence="8">
    <location>
        <begin position="350"/>
        <end position="375"/>
    </location>
</feature>
<feature type="transmembrane region" description="Helical" evidence="8">
    <location>
        <begin position="22"/>
        <end position="42"/>
    </location>
</feature>
<feature type="transmembrane region" description="Helical" evidence="8">
    <location>
        <begin position="317"/>
        <end position="344"/>
    </location>
</feature>
<dbReference type="InterPro" id="IPR020846">
    <property type="entry name" value="MFS_dom"/>
</dbReference>
<evidence type="ECO:0000256" key="2">
    <source>
        <dbReference type="ARBA" id="ARBA00006236"/>
    </source>
</evidence>
<evidence type="ECO:0000256" key="5">
    <source>
        <dbReference type="ARBA" id="ARBA00022692"/>
    </source>
</evidence>
<keyword evidence="7 8" id="KW-0472">Membrane</keyword>
<sequence>MGMNIVLPSLPTLEQVFETDYATAQLTLTLYLAAVSVGQLIYGPVSDRFGRRPVVLFGLTVFLLGGVICLFAPTIEIMIAGRVIQAMGGCAGLVIGRAMVRDLFDADTAAAMIAYLTMGIVVAPTLAPLIGGVLEDWFSWQASFVFVIAAGAVFLVASIGWAHETLPEEKRHRTNFSGMLRSFMHLLTNPEFNAYAFQVAFNTSAYFAFLGGAPYVLVNLMGGTAGELGLYLVVISVFYIGGNYMTARIAQRLGIFRMVCIGNSISLVGPVVMLVLELTVGLDKVAFFGLMSLIALGNGFTIASGMAGAVGADPERVGAAAGLAGSLQIGMGALSTFIAGLLLAQYGDTALPLIFVLLFGLAFGFLCLILGKLVADRTRALS</sequence>
<dbReference type="Gene3D" id="1.20.1720.10">
    <property type="entry name" value="Multidrug resistance protein D"/>
    <property type="match status" value="1"/>
</dbReference>
<comment type="similarity">
    <text evidence="2 8">Belongs to the major facilitator superfamily. Bcr/CmlA family.</text>
</comment>
<protein>
    <recommendedName>
        <fullName evidence="8">Bcr/CflA family efflux transporter</fullName>
    </recommendedName>
</protein>
<feature type="transmembrane region" description="Helical" evidence="8">
    <location>
        <begin position="228"/>
        <end position="246"/>
    </location>
</feature>
<gene>
    <name evidence="10" type="ORF">GCM10007924_27120</name>
</gene>
<proteinExistence type="inferred from homology"/>
<dbReference type="InterPro" id="IPR011701">
    <property type="entry name" value="MFS"/>
</dbReference>
<feature type="transmembrane region" description="Helical" evidence="8">
    <location>
        <begin position="286"/>
        <end position="310"/>
    </location>
</feature>
<evidence type="ECO:0000256" key="8">
    <source>
        <dbReference type="RuleBase" id="RU365088"/>
    </source>
</evidence>
<reference evidence="10" key="1">
    <citation type="journal article" date="2014" name="Int. J. Syst. Evol. Microbiol.">
        <title>Complete genome of a new Firmicutes species belonging to the dominant human colonic microbiota ('Ruminococcus bicirculans') reveals two chromosomes and a selective capacity to utilize plant glucans.</title>
        <authorList>
            <consortium name="NISC Comparative Sequencing Program"/>
            <person name="Wegmann U."/>
            <person name="Louis P."/>
            <person name="Goesmann A."/>
            <person name="Henrissat B."/>
            <person name="Duncan S.H."/>
            <person name="Flint H.J."/>
        </authorList>
    </citation>
    <scope>NUCLEOTIDE SEQUENCE</scope>
    <source>
        <strain evidence="10">NBRC 103408</strain>
    </source>
</reference>
<feature type="transmembrane region" description="Helical" evidence="8">
    <location>
        <begin position="79"/>
        <end position="100"/>
    </location>
</feature>
<dbReference type="InterPro" id="IPR036259">
    <property type="entry name" value="MFS_trans_sf"/>
</dbReference>
<name>A0ABQ5U7V0_9PROT</name>
<dbReference type="InterPro" id="IPR004812">
    <property type="entry name" value="Efflux_drug-R_Bcr/CmlA"/>
</dbReference>
<keyword evidence="6 8" id="KW-1133">Transmembrane helix</keyword>
<evidence type="ECO:0000256" key="6">
    <source>
        <dbReference type="ARBA" id="ARBA00022989"/>
    </source>
</evidence>
<keyword evidence="5 8" id="KW-0812">Transmembrane</keyword>
<comment type="caution">
    <text evidence="10">The sequence shown here is derived from an EMBL/GenBank/DDBJ whole genome shotgun (WGS) entry which is preliminary data.</text>
</comment>
<dbReference type="InterPro" id="IPR050189">
    <property type="entry name" value="MFS_Efflux_Transporters"/>
</dbReference>
<evidence type="ECO:0000256" key="3">
    <source>
        <dbReference type="ARBA" id="ARBA00022448"/>
    </source>
</evidence>
<evidence type="ECO:0000256" key="1">
    <source>
        <dbReference type="ARBA" id="ARBA00004651"/>
    </source>
</evidence>
<reference evidence="10" key="2">
    <citation type="submission" date="2023-01" db="EMBL/GenBank/DDBJ databases">
        <title>Draft genome sequence of Sneathiella chinensis strain NBRC 103408.</title>
        <authorList>
            <person name="Sun Q."/>
            <person name="Mori K."/>
        </authorList>
    </citation>
    <scope>NUCLEOTIDE SEQUENCE</scope>
    <source>
        <strain evidence="10">NBRC 103408</strain>
    </source>
</reference>
<keyword evidence="4" id="KW-1003">Cell membrane</keyword>
<dbReference type="PANTHER" id="PTHR43124:SF3">
    <property type="entry name" value="CHLORAMPHENICOL EFFLUX PUMP RV0191"/>
    <property type="match status" value="1"/>
</dbReference>
<dbReference type="PANTHER" id="PTHR43124">
    <property type="entry name" value="PURINE EFFLUX PUMP PBUE"/>
    <property type="match status" value="1"/>
</dbReference>
<dbReference type="SUPFAM" id="SSF103473">
    <property type="entry name" value="MFS general substrate transporter"/>
    <property type="match status" value="1"/>
</dbReference>
<evidence type="ECO:0000256" key="4">
    <source>
        <dbReference type="ARBA" id="ARBA00022475"/>
    </source>
</evidence>
<evidence type="ECO:0000256" key="7">
    <source>
        <dbReference type="ARBA" id="ARBA00023136"/>
    </source>
</evidence>
<dbReference type="EMBL" id="BSNF01000008">
    <property type="protein sequence ID" value="GLQ07491.1"/>
    <property type="molecule type" value="Genomic_DNA"/>
</dbReference>
<evidence type="ECO:0000259" key="9">
    <source>
        <dbReference type="PROSITE" id="PS50850"/>
    </source>
</evidence>
<feature type="transmembrane region" description="Helical" evidence="8">
    <location>
        <begin position="112"/>
        <end position="134"/>
    </location>
</feature>
<feature type="transmembrane region" description="Helical" evidence="8">
    <location>
        <begin position="194"/>
        <end position="216"/>
    </location>
</feature>
<dbReference type="PROSITE" id="PS50850">
    <property type="entry name" value="MFS"/>
    <property type="match status" value="1"/>
</dbReference>
<dbReference type="CDD" id="cd17320">
    <property type="entry name" value="MFS_MdfA_MDR_like"/>
    <property type="match status" value="1"/>
</dbReference>
<dbReference type="Pfam" id="PF07690">
    <property type="entry name" value="MFS_1"/>
    <property type="match status" value="1"/>
</dbReference>
<comment type="caution">
    <text evidence="8">Lacks conserved residue(s) required for the propagation of feature annotation.</text>
</comment>
<keyword evidence="8" id="KW-0997">Cell inner membrane</keyword>
<evidence type="ECO:0000313" key="11">
    <source>
        <dbReference type="Proteomes" id="UP001161409"/>
    </source>
</evidence>
<feature type="transmembrane region" description="Helical" evidence="8">
    <location>
        <begin position="140"/>
        <end position="162"/>
    </location>
</feature>
<keyword evidence="11" id="KW-1185">Reference proteome</keyword>
<feature type="domain" description="Major facilitator superfamily (MFS) profile" evidence="9">
    <location>
        <begin position="1"/>
        <end position="379"/>
    </location>
</feature>
<organism evidence="10 11">
    <name type="scientific">Sneathiella chinensis</name>
    <dbReference type="NCBI Taxonomy" id="349750"/>
    <lineage>
        <taxon>Bacteria</taxon>
        <taxon>Pseudomonadati</taxon>
        <taxon>Pseudomonadota</taxon>
        <taxon>Alphaproteobacteria</taxon>
        <taxon>Sneathiellales</taxon>
        <taxon>Sneathiellaceae</taxon>
        <taxon>Sneathiella</taxon>
    </lineage>
</organism>
<dbReference type="Proteomes" id="UP001161409">
    <property type="component" value="Unassembled WGS sequence"/>
</dbReference>
<comment type="subcellular location">
    <subcellularLocation>
        <location evidence="8">Cell inner membrane</location>
        <topology evidence="8">Multi-pass membrane protein</topology>
    </subcellularLocation>
    <subcellularLocation>
        <location evidence="1">Cell membrane</location>
        <topology evidence="1">Multi-pass membrane protein</topology>
    </subcellularLocation>
</comment>
<feature type="transmembrane region" description="Helical" evidence="8">
    <location>
        <begin position="54"/>
        <end position="73"/>
    </location>
</feature>